<reference evidence="1 2" key="1">
    <citation type="submission" date="2016-01" db="EMBL/GenBank/DDBJ databases">
        <title>The new phylogeny of the genus Mycobacterium.</title>
        <authorList>
            <person name="Tarcisio F."/>
            <person name="Conor M."/>
            <person name="Antonella G."/>
            <person name="Elisabetta G."/>
            <person name="Giulia F.S."/>
            <person name="Sara T."/>
            <person name="Anna F."/>
            <person name="Clotilde B."/>
            <person name="Roberto B."/>
            <person name="Veronica D.S."/>
            <person name="Fabio R."/>
            <person name="Monica P."/>
            <person name="Olivier J."/>
            <person name="Enrico T."/>
            <person name="Nicola S."/>
        </authorList>
    </citation>
    <scope>NUCLEOTIDE SEQUENCE [LARGE SCALE GENOMIC DNA]</scope>
    <source>
        <strain evidence="1 2">DSM 45176</strain>
    </source>
</reference>
<evidence type="ECO:0000313" key="2">
    <source>
        <dbReference type="Proteomes" id="UP000193087"/>
    </source>
</evidence>
<proteinExistence type="predicted"/>
<comment type="caution">
    <text evidence="1">The sequence shown here is derived from an EMBL/GenBank/DDBJ whole genome shotgun (WGS) entry which is preliminary data.</text>
</comment>
<protein>
    <submittedName>
        <fullName evidence="1">Uncharacterized protein</fullName>
    </submittedName>
</protein>
<keyword evidence="2" id="KW-1185">Reference proteome</keyword>
<name>A0A1X2CK15_9MYCO</name>
<organism evidence="1 2">
    <name type="scientific">Mycobacterium riyadhense</name>
    <dbReference type="NCBI Taxonomy" id="486698"/>
    <lineage>
        <taxon>Bacteria</taxon>
        <taxon>Bacillati</taxon>
        <taxon>Actinomycetota</taxon>
        <taxon>Actinomycetes</taxon>
        <taxon>Mycobacteriales</taxon>
        <taxon>Mycobacteriaceae</taxon>
        <taxon>Mycobacterium</taxon>
    </lineage>
</organism>
<accession>A0A1X2CK15</accession>
<evidence type="ECO:0000313" key="1">
    <source>
        <dbReference type="EMBL" id="ORW76133.1"/>
    </source>
</evidence>
<dbReference type="Proteomes" id="UP000193087">
    <property type="component" value="Unassembled WGS sequence"/>
</dbReference>
<gene>
    <name evidence="1" type="ORF">AWC22_21655</name>
</gene>
<dbReference type="AlphaFoldDB" id="A0A1X2CK15"/>
<dbReference type="EMBL" id="LQPQ01000103">
    <property type="protein sequence ID" value="ORW76133.1"/>
    <property type="molecule type" value="Genomic_DNA"/>
</dbReference>
<dbReference type="STRING" id="486698.AWC22_21655"/>
<sequence>MRGWSLRLRVGEGAGPELPVAGISETRHDICRLIEPFVDRHGEHPGGGRRFFKRRKSFRCGHHTEHDEFRCAAAFQQFDGLDHRPTSCQHGIEDHYRPASEIVGQLLHVRDRLVGFLVARHTDEPDLGLRYRSLCLVDHPQAGPQHGNQ</sequence>